<dbReference type="EnsemblFungi" id="MAPG_05084T0">
    <property type="protein sequence ID" value="MAPG_05084T0"/>
    <property type="gene ID" value="MAPG_05084"/>
</dbReference>
<reference evidence="2" key="1">
    <citation type="submission" date="2010-05" db="EMBL/GenBank/DDBJ databases">
        <title>The Genome Sequence of Magnaporthe poae strain ATCC 64411.</title>
        <authorList>
            <consortium name="The Broad Institute Genome Sequencing Platform"/>
            <consortium name="Broad Institute Genome Sequencing Center for Infectious Disease"/>
            <person name="Ma L.-J."/>
            <person name="Dead R."/>
            <person name="Young S."/>
            <person name="Zeng Q."/>
            <person name="Koehrsen M."/>
            <person name="Alvarado L."/>
            <person name="Berlin A."/>
            <person name="Chapman S.B."/>
            <person name="Chen Z."/>
            <person name="Freedman E."/>
            <person name="Gellesch M."/>
            <person name="Goldberg J."/>
            <person name="Griggs A."/>
            <person name="Gujja S."/>
            <person name="Heilman E.R."/>
            <person name="Heiman D."/>
            <person name="Hepburn T."/>
            <person name="Howarth C."/>
            <person name="Jen D."/>
            <person name="Larson L."/>
            <person name="Mehta T."/>
            <person name="Neiman D."/>
            <person name="Pearson M."/>
            <person name="Roberts A."/>
            <person name="Saif S."/>
            <person name="Shea T."/>
            <person name="Shenoy N."/>
            <person name="Sisk P."/>
            <person name="Stolte C."/>
            <person name="Sykes S."/>
            <person name="Walk T."/>
            <person name="White J."/>
            <person name="Yandava C."/>
            <person name="Haas B."/>
            <person name="Nusbaum C."/>
            <person name="Birren B."/>
        </authorList>
    </citation>
    <scope>NUCLEOTIDE SEQUENCE</scope>
    <source>
        <strain evidence="2">ATCC 64411</strain>
    </source>
</reference>
<name>A0A0C4DYG3_MAGP6</name>
<feature type="compositionally biased region" description="Basic and acidic residues" evidence="1">
    <location>
        <begin position="266"/>
        <end position="280"/>
    </location>
</feature>
<dbReference type="VEuPathDB" id="FungiDB:MAPG_05084"/>
<evidence type="ECO:0000313" key="3">
    <source>
        <dbReference type="EnsemblFungi" id="MAPG_05084T0"/>
    </source>
</evidence>
<dbReference type="EMBL" id="ADBL01001198">
    <property type="status" value="NOT_ANNOTATED_CDS"/>
    <property type="molecule type" value="Genomic_DNA"/>
</dbReference>
<dbReference type="OrthoDB" id="191651at2759"/>
<feature type="compositionally biased region" description="Acidic residues" evidence="1">
    <location>
        <begin position="209"/>
        <end position="218"/>
    </location>
</feature>
<feature type="compositionally biased region" description="Low complexity" evidence="1">
    <location>
        <begin position="99"/>
        <end position="116"/>
    </location>
</feature>
<feature type="compositionally biased region" description="Basic and acidic residues" evidence="1">
    <location>
        <begin position="40"/>
        <end position="88"/>
    </location>
</feature>
<evidence type="ECO:0000313" key="4">
    <source>
        <dbReference type="Proteomes" id="UP000011715"/>
    </source>
</evidence>
<reference evidence="3" key="4">
    <citation type="journal article" date="2015" name="G3 (Bethesda)">
        <title>Genome sequences of three phytopathogenic species of the Magnaporthaceae family of fungi.</title>
        <authorList>
            <person name="Okagaki L.H."/>
            <person name="Nunes C.C."/>
            <person name="Sailsbery J."/>
            <person name="Clay B."/>
            <person name="Brown D."/>
            <person name="John T."/>
            <person name="Oh Y."/>
            <person name="Young N."/>
            <person name="Fitzgerald M."/>
            <person name="Haas B.J."/>
            <person name="Zeng Q."/>
            <person name="Young S."/>
            <person name="Adiconis X."/>
            <person name="Fan L."/>
            <person name="Levin J.Z."/>
            <person name="Mitchell T.K."/>
            <person name="Okubara P.A."/>
            <person name="Farman M.L."/>
            <person name="Kohn L.M."/>
            <person name="Birren B."/>
            <person name="Ma L.-J."/>
            <person name="Dean R.A."/>
        </authorList>
    </citation>
    <scope>NUCLEOTIDE SEQUENCE</scope>
    <source>
        <strain evidence="3">ATCC 64411 / 73-15</strain>
    </source>
</reference>
<dbReference type="eggNOG" id="KOG0150">
    <property type="taxonomic scope" value="Eukaryota"/>
</dbReference>
<keyword evidence="4" id="KW-1185">Reference proteome</keyword>
<dbReference type="Proteomes" id="UP000011715">
    <property type="component" value="Unassembled WGS sequence"/>
</dbReference>
<feature type="compositionally biased region" description="Basic and acidic residues" evidence="1">
    <location>
        <begin position="199"/>
        <end position="208"/>
    </location>
</feature>
<reference evidence="3" key="5">
    <citation type="submission" date="2015-06" db="UniProtKB">
        <authorList>
            <consortium name="EnsemblFungi"/>
        </authorList>
    </citation>
    <scope>IDENTIFICATION</scope>
    <source>
        <strain evidence="3">ATCC 64411</strain>
    </source>
</reference>
<dbReference type="STRING" id="644358.A0A0C4DYG3"/>
<accession>A0A0C4DYG3</accession>
<evidence type="ECO:0000256" key="1">
    <source>
        <dbReference type="SAM" id="MobiDB-lite"/>
    </source>
</evidence>
<organism evidence="3 4">
    <name type="scientific">Magnaporthiopsis poae (strain ATCC 64411 / 73-15)</name>
    <name type="common">Kentucky bluegrass fungus</name>
    <name type="synonym">Magnaporthe poae</name>
    <dbReference type="NCBI Taxonomy" id="644358"/>
    <lineage>
        <taxon>Eukaryota</taxon>
        <taxon>Fungi</taxon>
        <taxon>Dikarya</taxon>
        <taxon>Ascomycota</taxon>
        <taxon>Pezizomycotina</taxon>
        <taxon>Sordariomycetes</taxon>
        <taxon>Sordariomycetidae</taxon>
        <taxon>Magnaporthales</taxon>
        <taxon>Magnaporthaceae</taxon>
        <taxon>Magnaporthiopsis</taxon>
    </lineage>
</organism>
<feature type="region of interest" description="Disordered" evidence="1">
    <location>
        <begin position="22"/>
        <end position="138"/>
    </location>
</feature>
<feature type="compositionally biased region" description="Basic and acidic residues" evidence="1">
    <location>
        <begin position="291"/>
        <end position="300"/>
    </location>
</feature>
<dbReference type="OMA" id="KSAPRYW"/>
<sequence length="331" mass="35238">MTQALDATRALGIHVRTPIVASASHLDSRTRRSPTQSRTQSHDVGLDRANHEATGKHRGGVERALRELHRGHERDEREKERARREIERLNGVIGGGSGPSSSSTNALDTGASAASKPTPPPPQQQQQKGAAEAGLTKEQRQAQLEQLAAMGVSIPEELRADMAMAGDWTVTKMRVLDGGDGAKKKADAGAGAGTLGVRGKRDHDRTKDEEEAGAEEAAEGLFKRPRRWGRGGPGEDAELEALLGGDVAVKKEEDEEEGARDGGTALKEEEKEGGVKREEQPGAIATADSAPVKDEPRDEGGGIIGERVPGEPAAALAAVFKKRKPKNIRQR</sequence>
<proteinExistence type="predicted"/>
<reference evidence="2" key="3">
    <citation type="submission" date="2011-03" db="EMBL/GenBank/DDBJ databases">
        <title>Annotation of Magnaporthe poae ATCC 64411.</title>
        <authorList>
            <person name="Ma L.-J."/>
            <person name="Dead R."/>
            <person name="Young S.K."/>
            <person name="Zeng Q."/>
            <person name="Gargeya S."/>
            <person name="Fitzgerald M."/>
            <person name="Haas B."/>
            <person name="Abouelleil A."/>
            <person name="Alvarado L."/>
            <person name="Arachchi H.M."/>
            <person name="Berlin A."/>
            <person name="Brown A."/>
            <person name="Chapman S.B."/>
            <person name="Chen Z."/>
            <person name="Dunbar C."/>
            <person name="Freedman E."/>
            <person name="Gearin G."/>
            <person name="Gellesch M."/>
            <person name="Goldberg J."/>
            <person name="Griggs A."/>
            <person name="Gujja S."/>
            <person name="Heiman D."/>
            <person name="Howarth C."/>
            <person name="Larson L."/>
            <person name="Lui A."/>
            <person name="MacDonald P.J.P."/>
            <person name="Mehta T."/>
            <person name="Montmayeur A."/>
            <person name="Murphy C."/>
            <person name="Neiman D."/>
            <person name="Pearson M."/>
            <person name="Priest M."/>
            <person name="Roberts A."/>
            <person name="Saif S."/>
            <person name="Shea T."/>
            <person name="Shenoy N."/>
            <person name="Sisk P."/>
            <person name="Stolte C."/>
            <person name="Sykes S."/>
            <person name="Yandava C."/>
            <person name="Wortman J."/>
            <person name="Nusbaum C."/>
            <person name="Birren B."/>
        </authorList>
    </citation>
    <scope>NUCLEOTIDE SEQUENCE</scope>
    <source>
        <strain evidence="2">ATCC 64411</strain>
    </source>
</reference>
<feature type="region of interest" description="Disordered" evidence="1">
    <location>
        <begin position="181"/>
        <end position="311"/>
    </location>
</feature>
<evidence type="ECO:0000313" key="2">
    <source>
        <dbReference type="EMBL" id="KLU86065.1"/>
    </source>
</evidence>
<dbReference type="EMBL" id="ADBL01001199">
    <property type="status" value="NOT_ANNOTATED_CDS"/>
    <property type="molecule type" value="Genomic_DNA"/>
</dbReference>
<reference evidence="4" key="2">
    <citation type="submission" date="2010-05" db="EMBL/GenBank/DDBJ databases">
        <title>The genome sequence of Magnaporthe poae strain ATCC 64411.</title>
        <authorList>
            <person name="Ma L.-J."/>
            <person name="Dead R."/>
            <person name="Young S."/>
            <person name="Zeng Q."/>
            <person name="Koehrsen M."/>
            <person name="Alvarado L."/>
            <person name="Berlin A."/>
            <person name="Chapman S.B."/>
            <person name="Chen Z."/>
            <person name="Freedman E."/>
            <person name="Gellesch M."/>
            <person name="Goldberg J."/>
            <person name="Griggs A."/>
            <person name="Gujja S."/>
            <person name="Heilman E.R."/>
            <person name="Heiman D."/>
            <person name="Hepburn T."/>
            <person name="Howarth C."/>
            <person name="Jen D."/>
            <person name="Larson L."/>
            <person name="Mehta T."/>
            <person name="Neiman D."/>
            <person name="Pearson M."/>
            <person name="Roberts A."/>
            <person name="Saif S."/>
            <person name="Shea T."/>
            <person name="Shenoy N."/>
            <person name="Sisk P."/>
            <person name="Stolte C."/>
            <person name="Sykes S."/>
            <person name="Walk T."/>
            <person name="White J."/>
            <person name="Yandava C."/>
            <person name="Haas B."/>
            <person name="Nusbaum C."/>
            <person name="Birren B."/>
        </authorList>
    </citation>
    <scope>NUCLEOTIDE SEQUENCE [LARGE SCALE GENOMIC DNA]</scope>
    <source>
        <strain evidence="4">ATCC 64411 / 73-15</strain>
    </source>
</reference>
<gene>
    <name evidence="2" type="ORF">MAPG_05084</name>
</gene>
<dbReference type="AlphaFoldDB" id="A0A0C4DYG3"/>
<dbReference type="EMBL" id="GL876969">
    <property type="protein sequence ID" value="KLU86065.1"/>
    <property type="molecule type" value="Genomic_DNA"/>
</dbReference>
<protein>
    <submittedName>
        <fullName evidence="2">U1 zinc finger domain-containing protein</fullName>
    </submittedName>
</protein>